<dbReference type="Gene3D" id="3.40.50.2300">
    <property type="match status" value="3"/>
</dbReference>
<keyword evidence="6" id="KW-1185">Reference proteome</keyword>
<dbReference type="EMBL" id="FZOD01000013">
    <property type="protein sequence ID" value="SNS67449.1"/>
    <property type="molecule type" value="Genomic_DNA"/>
</dbReference>
<dbReference type="InterPro" id="IPR000843">
    <property type="entry name" value="HTH_LacI"/>
</dbReference>
<keyword evidence="2" id="KW-0238">DNA-binding</keyword>
<feature type="domain" description="HTH lacI-type" evidence="4">
    <location>
        <begin position="10"/>
        <end position="65"/>
    </location>
</feature>
<name>A0A239GE82_9ACTN</name>
<dbReference type="Pfam" id="PF00356">
    <property type="entry name" value="LacI"/>
    <property type="match status" value="1"/>
</dbReference>
<dbReference type="InterPro" id="IPR046335">
    <property type="entry name" value="LacI/GalR-like_sensor"/>
</dbReference>
<evidence type="ECO:0000256" key="1">
    <source>
        <dbReference type="ARBA" id="ARBA00023015"/>
    </source>
</evidence>
<evidence type="ECO:0000313" key="5">
    <source>
        <dbReference type="EMBL" id="SNS67449.1"/>
    </source>
</evidence>
<dbReference type="PROSITE" id="PS50932">
    <property type="entry name" value="HTH_LACI_2"/>
    <property type="match status" value="1"/>
</dbReference>
<dbReference type="InterPro" id="IPR010982">
    <property type="entry name" value="Lambda_DNA-bd_dom_sf"/>
</dbReference>
<protein>
    <submittedName>
        <fullName evidence="5">Transcriptional regulator, LacI family</fullName>
    </submittedName>
</protein>
<dbReference type="Pfam" id="PF13377">
    <property type="entry name" value="Peripla_BP_3"/>
    <property type="match status" value="1"/>
</dbReference>
<reference evidence="5 6" key="1">
    <citation type="submission" date="2017-06" db="EMBL/GenBank/DDBJ databases">
        <authorList>
            <person name="Kim H.J."/>
            <person name="Triplett B.A."/>
        </authorList>
    </citation>
    <scope>NUCLEOTIDE SEQUENCE [LARGE SCALE GENOMIC DNA]</scope>
    <source>
        <strain evidence="5 6">CGMCC 4.2132</strain>
    </source>
</reference>
<dbReference type="PANTHER" id="PTHR30146">
    <property type="entry name" value="LACI-RELATED TRANSCRIPTIONAL REPRESSOR"/>
    <property type="match status" value="1"/>
</dbReference>
<evidence type="ECO:0000313" key="6">
    <source>
        <dbReference type="Proteomes" id="UP000198282"/>
    </source>
</evidence>
<evidence type="ECO:0000259" key="4">
    <source>
        <dbReference type="PROSITE" id="PS50932"/>
    </source>
</evidence>
<sequence>MSETAARRRATMVEVAHAAGVSVMTVSYTYGRPERVSADTRARVREAAERLGYPGPHPGARSLRRGRTGTLGVVLGEHLTYAFDDPQATRFLSGVAGVCADHGMALTLVPITGGPSDVDRVTEAAVDGFVVWTTADDDPVIDAIAATGLPAVVHGGPRRDGLSFVAVDDRAAAEAVGREVFAGARRPAVLSFPLDRDRISTVTFGAATAGTVPGAASGIDPDATTAGAASGIDPDAATFRVTRRRLLGFRDAWAKAGGEWSQVRVAVCSINSAREAEALAAELLTGPDACDAIAAMGDELALGTLRTAARLGFAVPGDVTVSGWDDTDAAAPAGLTTVAQSLRDQGARCARIALGRLTSTDRDAEVAWNLVRRASTRRSQRRRAQP</sequence>
<dbReference type="AlphaFoldDB" id="A0A239GE82"/>
<dbReference type="OrthoDB" id="59108at2"/>
<dbReference type="GO" id="GO:0000976">
    <property type="term" value="F:transcription cis-regulatory region binding"/>
    <property type="evidence" value="ECO:0007669"/>
    <property type="project" value="TreeGrafter"/>
</dbReference>
<keyword evidence="1" id="KW-0805">Transcription regulation</keyword>
<dbReference type="SUPFAM" id="SSF47413">
    <property type="entry name" value="lambda repressor-like DNA-binding domains"/>
    <property type="match status" value="1"/>
</dbReference>
<dbReference type="CDD" id="cd01392">
    <property type="entry name" value="HTH_LacI"/>
    <property type="match status" value="1"/>
</dbReference>
<gene>
    <name evidence="5" type="ORF">SAMN05216276_1013160</name>
</gene>
<keyword evidence="3" id="KW-0804">Transcription</keyword>
<dbReference type="SUPFAM" id="SSF53822">
    <property type="entry name" value="Periplasmic binding protein-like I"/>
    <property type="match status" value="1"/>
</dbReference>
<dbReference type="SMART" id="SM00354">
    <property type="entry name" value="HTH_LACI"/>
    <property type="match status" value="1"/>
</dbReference>
<dbReference type="RefSeq" id="WP_089208094.1">
    <property type="nucleotide sequence ID" value="NZ_FZOD01000013.1"/>
</dbReference>
<dbReference type="Proteomes" id="UP000198282">
    <property type="component" value="Unassembled WGS sequence"/>
</dbReference>
<dbReference type="Gene3D" id="1.10.260.40">
    <property type="entry name" value="lambda repressor-like DNA-binding domains"/>
    <property type="match status" value="1"/>
</dbReference>
<evidence type="ECO:0000256" key="3">
    <source>
        <dbReference type="ARBA" id="ARBA00023163"/>
    </source>
</evidence>
<organism evidence="5 6">
    <name type="scientific">Streptosporangium subroseum</name>
    <dbReference type="NCBI Taxonomy" id="106412"/>
    <lineage>
        <taxon>Bacteria</taxon>
        <taxon>Bacillati</taxon>
        <taxon>Actinomycetota</taxon>
        <taxon>Actinomycetes</taxon>
        <taxon>Streptosporangiales</taxon>
        <taxon>Streptosporangiaceae</taxon>
        <taxon>Streptosporangium</taxon>
    </lineage>
</organism>
<dbReference type="CDD" id="cd06279">
    <property type="entry name" value="PBP1_LacI-like"/>
    <property type="match status" value="1"/>
</dbReference>
<proteinExistence type="predicted"/>
<dbReference type="PANTHER" id="PTHR30146:SF138">
    <property type="entry name" value="TRANSCRIPTIONAL REGULATORY PROTEIN"/>
    <property type="match status" value="1"/>
</dbReference>
<evidence type="ECO:0000256" key="2">
    <source>
        <dbReference type="ARBA" id="ARBA00023125"/>
    </source>
</evidence>
<dbReference type="InterPro" id="IPR028082">
    <property type="entry name" value="Peripla_BP_I"/>
</dbReference>
<accession>A0A239GE82</accession>
<dbReference type="GO" id="GO:0003700">
    <property type="term" value="F:DNA-binding transcription factor activity"/>
    <property type="evidence" value="ECO:0007669"/>
    <property type="project" value="TreeGrafter"/>
</dbReference>